<dbReference type="PANTHER" id="PTHR43884">
    <property type="entry name" value="ACYL-COA DEHYDROGENASE"/>
    <property type="match status" value="1"/>
</dbReference>
<accession>A0ABV8GJM7</accession>
<dbReference type="Gene3D" id="1.20.140.10">
    <property type="entry name" value="Butyryl-CoA Dehydrogenase, subunit A, domain 3"/>
    <property type="match status" value="1"/>
</dbReference>
<comment type="caution">
    <text evidence="4">The sequence shown here is derived from an EMBL/GenBank/DDBJ whole genome shotgun (WGS) entry which is preliminary data.</text>
</comment>
<dbReference type="Pfam" id="PF02771">
    <property type="entry name" value="Acyl-CoA_dh_N"/>
    <property type="match status" value="1"/>
</dbReference>
<name>A0ABV8GJM7_9ACTN</name>
<protein>
    <submittedName>
        <fullName evidence="4">Acyl-CoA dehydrogenase family protein</fullName>
    </submittedName>
</protein>
<feature type="domain" description="Acyl-CoA dehydrogenase/oxidase N-terminal" evidence="2">
    <location>
        <begin position="15"/>
        <end position="98"/>
    </location>
</feature>
<dbReference type="InterPro" id="IPR009100">
    <property type="entry name" value="AcylCoA_DH/oxidase_NM_dom_sf"/>
</dbReference>
<dbReference type="InterPro" id="IPR037069">
    <property type="entry name" value="AcylCoA_DH/ox_N_sf"/>
</dbReference>
<evidence type="ECO:0000256" key="1">
    <source>
        <dbReference type="ARBA" id="ARBA00023002"/>
    </source>
</evidence>
<dbReference type="PIRSF" id="PIRSF016578">
    <property type="entry name" value="HsaA"/>
    <property type="match status" value="1"/>
</dbReference>
<keyword evidence="5" id="KW-1185">Reference proteome</keyword>
<dbReference type="Gene3D" id="1.10.540.10">
    <property type="entry name" value="Acyl-CoA dehydrogenase/oxidase, N-terminal domain"/>
    <property type="match status" value="1"/>
</dbReference>
<dbReference type="SUPFAM" id="SSF56645">
    <property type="entry name" value="Acyl-CoA dehydrogenase NM domain-like"/>
    <property type="match status" value="1"/>
</dbReference>
<dbReference type="InterPro" id="IPR036250">
    <property type="entry name" value="AcylCo_DH-like_C"/>
</dbReference>
<evidence type="ECO:0000313" key="4">
    <source>
        <dbReference type="EMBL" id="MFC4014165.1"/>
    </source>
</evidence>
<dbReference type="EMBL" id="JBHSBI010000032">
    <property type="protein sequence ID" value="MFC4014165.1"/>
    <property type="molecule type" value="Genomic_DNA"/>
</dbReference>
<sequence length="382" mass="40190">MNETLSRAVELAPVIGKRAAEIEQAGRVPSDLVGQLAEAGCLRMLVPARHGGEELPLTQALRVIEELARADGSTGWLAGQVGLAHLIFACFPEQAQQEIYAGGPDVMGAGAVAPKGRATADGHGWRVNGRWPFVTGAPQAAWIYLNCLVVEGRTPQVDARGVPRTRMTLIPAAELEVIDTWDVLGLRGTASHDVQAGAVACPAWRGFSLDSEAPQAQRAVFSIAQAGLLIAAVDVGIAQGALDEVIELAVTGRRRAFARRSMASSPGFQDRLGEAHMAVRAARALLHREADTAWSSAAAGRVAAPVERACLRATAAQVTELAAQAVRAAHGLAGGSAVYSSSPLQRRLRDIHTATQHFVNGRDFYGTVGALLVGEEVEPSSF</sequence>
<keyword evidence="1" id="KW-0560">Oxidoreductase</keyword>
<dbReference type="SUPFAM" id="SSF47203">
    <property type="entry name" value="Acyl-CoA dehydrogenase C-terminal domain-like"/>
    <property type="match status" value="1"/>
</dbReference>
<reference evidence="5" key="1">
    <citation type="journal article" date="2019" name="Int. J. Syst. Evol. Microbiol.">
        <title>The Global Catalogue of Microorganisms (GCM) 10K type strain sequencing project: providing services to taxonomists for standard genome sequencing and annotation.</title>
        <authorList>
            <consortium name="The Broad Institute Genomics Platform"/>
            <consortium name="The Broad Institute Genome Sequencing Center for Infectious Disease"/>
            <person name="Wu L."/>
            <person name="Ma J."/>
        </authorList>
    </citation>
    <scope>NUCLEOTIDE SEQUENCE [LARGE SCALE GENOMIC DNA]</scope>
    <source>
        <strain evidence="5">TBRC 1276</strain>
    </source>
</reference>
<dbReference type="InterPro" id="IPR046373">
    <property type="entry name" value="Acyl-CoA_Oxase/DH_mid-dom_sf"/>
</dbReference>
<dbReference type="Proteomes" id="UP001595851">
    <property type="component" value="Unassembled WGS sequence"/>
</dbReference>
<dbReference type="InterPro" id="IPR013107">
    <property type="entry name" value="Acyl-CoA_DH_C"/>
</dbReference>
<evidence type="ECO:0000259" key="3">
    <source>
        <dbReference type="Pfam" id="PF08028"/>
    </source>
</evidence>
<evidence type="ECO:0000259" key="2">
    <source>
        <dbReference type="Pfam" id="PF02771"/>
    </source>
</evidence>
<dbReference type="InterPro" id="IPR013786">
    <property type="entry name" value="AcylCoA_DH/ox_N"/>
</dbReference>
<organism evidence="4 5">
    <name type="scientific">Nonomuraea purpurea</name>
    <dbReference type="NCBI Taxonomy" id="1849276"/>
    <lineage>
        <taxon>Bacteria</taxon>
        <taxon>Bacillati</taxon>
        <taxon>Actinomycetota</taxon>
        <taxon>Actinomycetes</taxon>
        <taxon>Streptosporangiales</taxon>
        <taxon>Streptosporangiaceae</taxon>
        <taxon>Nonomuraea</taxon>
    </lineage>
</organism>
<dbReference type="RefSeq" id="WP_379534014.1">
    <property type="nucleotide sequence ID" value="NZ_JBHSBI010000032.1"/>
</dbReference>
<evidence type="ECO:0000313" key="5">
    <source>
        <dbReference type="Proteomes" id="UP001595851"/>
    </source>
</evidence>
<dbReference type="Gene3D" id="2.40.110.10">
    <property type="entry name" value="Butyryl-CoA Dehydrogenase, subunit A, domain 2"/>
    <property type="match status" value="1"/>
</dbReference>
<proteinExistence type="predicted"/>
<gene>
    <name evidence="4" type="ORF">ACFOY2_43545</name>
</gene>
<feature type="domain" description="Acyl-CoA dehydrogenase C-terminal" evidence="3">
    <location>
        <begin position="228"/>
        <end position="359"/>
    </location>
</feature>
<dbReference type="Pfam" id="PF08028">
    <property type="entry name" value="Acyl-CoA_dh_2"/>
    <property type="match status" value="1"/>
</dbReference>
<dbReference type="PANTHER" id="PTHR43884:SF12">
    <property type="entry name" value="ISOVALERYL-COA DEHYDROGENASE, MITOCHONDRIAL-RELATED"/>
    <property type="match status" value="1"/>
</dbReference>